<reference evidence="1 2" key="1">
    <citation type="submission" date="2018-08" db="EMBL/GenBank/DDBJ databases">
        <title>Genome Lactobacillus garii FI11369.</title>
        <authorList>
            <person name="Diaz M."/>
            <person name="Narbad A."/>
        </authorList>
    </citation>
    <scope>NUCLEOTIDE SEQUENCE [LARGE SCALE GENOMIC DNA]</scope>
    <source>
        <strain evidence="1 2">FI11369</strain>
    </source>
</reference>
<gene>
    <name evidence="1" type="ORF">D1831_05160</name>
</gene>
<keyword evidence="2" id="KW-1185">Reference proteome</keyword>
<protein>
    <submittedName>
        <fullName evidence="1">Uncharacterized protein</fullName>
    </submittedName>
</protein>
<evidence type="ECO:0000313" key="2">
    <source>
        <dbReference type="Proteomes" id="UP000283633"/>
    </source>
</evidence>
<sequence length="138" mass="16125">MLNSSLKQNGISKRSNAFHELARDLTESTGFTLLNLIKQAPGRERLTNYYGAGLVRMEDGLYYYVGAEQPVKFKMDKANRLKRLIAIDEKLGVPQLIFRDMVKMMVVKFVRNGQYTVIPYPFKYLNEYLRHYSRMCTK</sequence>
<accession>A0A3R8J8D7</accession>
<proteinExistence type="predicted"/>
<organism evidence="1 2">
    <name type="scientific">Lactiplantibacillus garii</name>
    <dbReference type="NCBI Taxonomy" id="2306423"/>
    <lineage>
        <taxon>Bacteria</taxon>
        <taxon>Bacillati</taxon>
        <taxon>Bacillota</taxon>
        <taxon>Bacilli</taxon>
        <taxon>Lactobacillales</taxon>
        <taxon>Lactobacillaceae</taxon>
        <taxon>Lactiplantibacillus</taxon>
    </lineage>
</organism>
<comment type="caution">
    <text evidence="1">The sequence shown here is derived from an EMBL/GenBank/DDBJ whole genome shotgun (WGS) entry which is preliminary data.</text>
</comment>
<dbReference type="AlphaFoldDB" id="A0A3R8J8D7"/>
<name>A0A3R8J8D7_9LACO</name>
<dbReference type="Proteomes" id="UP000283633">
    <property type="component" value="Unassembled WGS sequence"/>
</dbReference>
<dbReference type="EMBL" id="QWZQ01000012">
    <property type="protein sequence ID" value="RRK10946.1"/>
    <property type="molecule type" value="Genomic_DNA"/>
</dbReference>
<evidence type="ECO:0000313" key="1">
    <source>
        <dbReference type="EMBL" id="RRK10946.1"/>
    </source>
</evidence>